<evidence type="ECO:0000313" key="4">
    <source>
        <dbReference type="Proteomes" id="UP000194280"/>
    </source>
</evidence>
<proteinExistence type="predicted"/>
<feature type="region of interest" description="Disordered" evidence="1">
    <location>
        <begin position="269"/>
        <end position="324"/>
    </location>
</feature>
<evidence type="ECO:0000259" key="2">
    <source>
        <dbReference type="Pfam" id="PF25534"/>
    </source>
</evidence>
<sequence>MGAFLDVFKLRFSIIDTNTLISPLPHDWLSVATMYDEEAGIEVYTRPCGGDTGYREYRAPRSSPLYTGEKNERFIEAVNDERFEVVVKLDPAFDFKKYTQVRAYLDIDGGTIGCFDTLVKPEQRAEISTLLASSMSCEDGEWECVGFSFQELEGSEDTHLTVEEEEEEVLNRGRIQVTLQLGRKKWIKGKLNCSHNYALPGKTSSKVVNKGRSHRVITMPIDFQEEEKDNRDHIWMPAVGDAGKEIMFTFFYASRMILELNNIIPTPATVSKERTENKQTKRNQGTESRDETTAPLIVPEGSKFPKKPKEIISLDSDEEDPPPSKKIKIEVIEGASNTGAANPAQEIFMAKSSKGRERARIESQLEEIRLQREENRLRRQIMELED</sequence>
<dbReference type="EMBL" id="MUNK01000011">
    <property type="protein sequence ID" value="OTA38384.1"/>
    <property type="molecule type" value="Genomic_DNA"/>
</dbReference>
<dbReference type="InterPro" id="IPR057678">
    <property type="entry name" value="DUF7918"/>
</dbReference>
<dbReference type="InParanoid" id="A0A1Z5TQV7"/>
<protein>
    <recommendedName>
        <fullName evidence="2">DUF7918 domain-containing protein</fullName>
    </recommendedName>
</protein>
<name>A0A1Z5TQV7_HORWE</name>
<evidence type="ECO:0000313" key="3">
    <source>
        <dbReference type="EMBL" id="OTA38384.1"/>
    </source>
</evidence>
<accession>A0A1Z5TQV7</accession>
<reference evidence="3 4" key="1">
    <citation type="submission" date="2017-01" db="EMBL/GenBank/DDBJ databases">
        <title>The recent genome duplication of the halophilic yeast Hortaea werneckii: insights from long-read sequencing.</title>
        <authorList>
            <person name="Sinha S."/>
            <person name="Flibotte S."/>
            <person name="Neira M."/>
            <person name="Lenassi M."/>
            <person name="Gostincar C."/>
            <person name="Stajich J.E."/>
            <person name="Nislow C.E."/>
        </authorList>
    </citation>
    <scope>NUCLEOTIDE SEQUENCE [LARGE SCALE GENOMIC DNA]</scope>
    <source>
        <strain evidence="3 4">EXF-2000</strain>
    </source>
</reference>
<evidence type="ECO:0000256" key="1">
    <source>
        <dbReference type="SAM" id="MobiDB-lite"/>
    </source>
</evidence>
<organism evidence="3 4">
    <name type="scientific">Hortaea werneckii EXF-2000</name>
    <dbReference type="NCBI Taxonomy" id="1157616"/>
    <lineage>
        <taxon>Eukaryota</taxon>
        <taxon>Fungi</taxon>
        <taxon>Dikarya</taxon>
        <taxon>Ascomycota</taxon>
        <taxon>Pezizomycotina</taxon>
        <taxon>Dothideomycetes</taxon>
        <taxon>Dothideomycetidae</taxon>
        <taxon>Mycosphaerellales</taxon>
        <taxon>Teratosphaeriaceae</taxon>
        <taxon>Hortaea</taxon>
    </lineage>
</organism>
<dbReference type="AlphaFoldDB" id="A0A1Z5TQV7"/>
<feature type="domain" description="DUF7918" evidence="2">
    <location>
        <begin position="55"/>
        <end position="266"/>
    </location>
</feature>
<dbReference type="OrthoDB" id="3919272at2759"/>
<gene>
    <name evidence="3" type="ORF">BTJ68_01797</name>
</gene>
<dbReference type="Pfam" id="PF25534">
    <property type="entry name" value="DUF7918"/>
    <property type="match status" value="1"/>
</dbReference>
<keyword evidence="4" id="KW-1185">Reference proteome</keyword>
<dbReference type="Proteomes" id="UP000194280">
    <property type="component" value="Unassembled WGS sequence"/>
</dbReference>
<comment type="caution">
    <text evidence="3">The sequence shown here is derived from an EMBL/GenBank/DDBJ whole genome shotgun (WGS) entry which is preliminary data.</text>
</comment>
<dbReference type="VEuPathDB" id="FungiDB:BTJ68_01797"/>